<feature type="domain" description="Solute-binding protein family 3/N-terminal" evidence="12">
    <location>
        <begin position="72"/>
        <end position="406"/>
    </location>
</feature>
<dbReference type="OrthoDB" id="8185396at2759"/>
<feature type="transmembrane region" description="Helical" evidence="9">
    <location>
        <begin position="433"/>
        <end position="452"/>
    </location>
</feature>
<evidence type="ECO:0000259" key="12">
    <source>
        <dbReference type="Pfam" id="PF00497"/>
    </source>
</evidence>
<dbReference type="EMBL" id="JAACXV010023294">
    <property type="protein sequence ID" value="KAF7263072.1"/>
    <property type="molecule type" value="Genomic_DNA"/>
</dbReference>
<keyword evidence="5 9" id="KW-1133">Transmembrane helix</keyword>
<gene>
    <name evidence="13" type="ORF">GWI33_003645</name>
</gene>
<dbReference type="Gene3D" id="3.40.190.10">
    <property type="entry name" value="Periplasmic binding protein-like II"/>
    <property type="match status" value="1"/>
</dbReference>
<dbReference type="GO" id="GO:0005886">
    <property type="term" value="C:plasma membrane"/>
    <property type="evidence" value="ECO:0007669"/>
    <property type="project" value="UniProtKB-SubCell"/>
</dbReference>
<feature type="transmembrane region" description="Helical" evidence="9">
    <location>
        <begin position="179"/>
        <end position="198"/>
    </location>
</feature>
<proteinExistence type="inferred from homology"/>
<keyword evidence="3" id="KW-1003">Cell membrane</keyword>
<reference evidence="13" key="1">
    <citation type="submission" date="2020-08" db="EMBL/GenBank/DDBJ databases">
        <title>Genome sequencing and assembly of the red palm weevil Rhynchophorus ferrugineus.</title>
        <authorList>
            <person name="Dias G.B."/>
            <person name="Bergman C.M."/>
            <person name="Manee M."/>
        </authorList>
    </citation>
    <scope>NUCLEOTIDE SEQUENCE</scope>
    <source>
        <strain evidence="13">AA-2017</strain>
        <tissue evidence="13">Whole larva</tissue>
    </source>
</reference>
<dbReference type="Proteomes" id="UP000625711">
    <property type="component" value="Unassembled WGS sequence"/>
</dbReference>
<dbReference type="Pfam" id="PF00060">
    <property type="entry name" value="Lig_chan"/>
    <property type="match status" value="1"/>
</dbReference>
<comment type="caution">
    <text evidence="13">The sequence shown here is derived from an EMBL/GenBank/DDBJ whole genome shotgun (WGS) entry which is preliminary data.</text>
</comment>
<evidence type="ECO:0000256" key="5">
    <source>
        <dbReference type="ARBA" id="ARBA00022989"/>
    </source>
</evidence>
<feature type="transmembrane region" description="Helical" evidence="9">
    <location>
        <begin position="242"/>
        <end position="267"/>
    </location>
</feature>
<accession>A0A834HIP9</accession>
<feature type="chain" id="PRO_5032960672" evidence="10">
    <location>
        <begin position="21"/>
        <end position="482"/>
    </location>
</feature>
<organism evidence="13 14">
    <name type="scientific">Rhynchophorus ferrugineus</name>
    <name type="common">Red palm weevil</name>
    <name type="synonym">Curculio ferrugineus</name>
    <dbReference type="NCBI Taxonomy" id="354439"/>
    <lineage>
        <taxon>Eukaryota</taxon>
        <taxon>Metazoa</taxon>
        <taxon>Ecdysozoa</taxon>
        <taxon>Arthropoda</taxon>
        <taxon>Hexapoda</taxon>
        <taxon>Insecta</taxon>
        <taxon>Pterygota</taxon>
        <taxon>Neoptera</taxon>
        <taxon>Endopterygota</taxon>
        <taxon>Coleoptera</taxon>
        <taxon>Polyphaga</taxon>
        <taxon>Cucujiformia</taxon>
        <taxon>Curculionidae</taxon>
        <taxon>Dryophthorinae</taxon>
        <taxon>Rhynchophorus</taxon>
    </lineage>
</organism>
<dbReference type="GO" id="GO:0050906">
    <property type="term" value="P:detection of stimulus involved in sensory perception"/>
    <property type="evidence" value="ECO:0007669"/>
    <property type="project" value="UniProtKB-ARBA"/>
</dbReference>
<evidence type="ECO:0000256" key="8">
    <source>
        <dbReference type="ARBA" id="ARBA00023180"/>
    </source>
</evidence>
<evidence type="ECO:0000256" key="9">
    <source>
        <dbReference type="SAM" id="Phobius"/>
    </source>
</evidence>
<evidence type="ECO:0000256" key="1">
    <source>
        <dbReference type="ARBA" id="ARBA00004651"/>
    </source>
</evidence>
<dbReference type="SUPFAM" id="SSF53850">
    <property type="entry name" value="Periplasmic binding protein-like II"/>
    <property type="match status" value="1"/>
</dbReference>
<protein>
    <submittedName>
        <fullName evidence="13">Uncharacterized protein</fullName>
    </submittedName>
</protein>
<keyword evidence="7" id="KW-0675">Receptor</keyword>
<dbReference type="GO" id="GO:0015276">
    <property type="term" value="F:ligand-gated monoatomic ion channel activity"/>
    <property type="evidence" value="ECO:0007669"/>
    <property type="project" value="InterPro"/>
</dbReference>
<evidence type="ECO:0000259" key="11">
    <source>
        <dbReference type="Pfam" id="PF00060"/>
    </source>
</evidence>
<dbReference type="InterPro" id="IPR001638">
    <property type="entry name" value="Solute-binding_3/MltF_N"/>
</dbReference>
<feature type="signal peptide" evidence="10">
    <location>
        <begin position="1"/>
        <end position="20"/>
    </location>
</feature>
<dbReference type="AlphaFoldDB" id="A0A834HIP9"/>
<feature type="domain" description="Ionotropic glutamate receptor C-terminal" evidence="11">
    <location>
        <begin position="176"/>
        <end position="342"/>
    </location>
</feature>
<evidence type="ECO:0000256" key="10">
    <source>
        <dbReference type="SAM" id="SignalP"/>
    </source>
</evidence>
<dbReference type="PANTHER" id="PTHR42643:SF32">
    <property type="entry name" value="IONOTROPIC RECEPTOR 31A, ISOFORM C-RELATED"/>
    <property type="match status" value="1"/>
</dbReference>
<keyword evidence="10" id="KW-0732">Signal</keyword>
<evidence type="ECO:0000313" key="14">
    <source>
        <dbReference type="Proteomes" id="UP000625711"/>
    </source>
</evidence>
<keyword evidence="14" id="KW-1185">Reference proteome</keyword>
<comment type="subcellular location">
    <subcellularLocation>
        <location evidence="1">Cell membrane</location>
        <topology evidence="1">Multi-pass membrane protein</topology>
    </subcellularLocation>
</comment>
<dbReference type="Gene3D" id="1.10.287.70">
    <property type="match status" value="1"/>
</dbReference>
<name>A0A834HIP9_RHYFE</name>
<keyword evidence="8" id="KW-0325">Glycoprotein</keyword>
<comment type="similarity">
    <text evidence="2">Belongs to the glutamate-gated ion channel (TC 1.A.10.1) family.</text>
</comment>
<dbReference type="Pfam" id="PF00497">
    <property type="entry name" value="SBP_bac_3"/>
    <property type="match status" value="1"/>
</dbReference>
<evidence type="ECO:0000256" key="3">
    <source>
        <dbReference type="ARBA" id="ARBA00022475"/>
    </source>
</evidence>
<dbReference type="InterPro" id="IPR052192">
    <property type="entry name" value="Insect_Ionotropic_Sensory_Rcpt"/>
</dbReference>
<feature type="transmembrane region" description="Helical" evidence="9">
    <location>
        <begin position="210"/>
        <end position="230"/>
    </location>
</feature>
<evidence type="ECO:0000256" key="2">
    <source>
        <dbReference type="ARBA" id="ARBA00008685"/>
    </source>
</evidence>
<keyword evidence="4 9" id="KW-0812">Transmembrane</keyword>
<dbReference type="InterPro" id="IPR001320">
    <property type="entry name" value="Iontro_rcpt_C"/>
</dbReference>
<keyword evidence="6 9" id="KW-0472">Membrane</keyword>
<evidence type="ECO:0000256" key="7">
    <source>
        <dbReference type="ARBA" id="ARBA00023170"/>
    </source>
</evidence>
<dbReference type="PANTHER" id="PTHR42643">
    <property type="entry name" value="IONOTROPIC RECEPTOR 20A-RELATED"/>
    <property type="match status" value="1"/>
</dbReference>
<evidence type="ECO:0000256" key="6">
    <source>
        <dbReference type="ARBA" id="ARBA00023136"/>
    </source>
</evidence>
<sequence length="482" mass="55776">MAGKSSIFIITCALVMQGQALDRKHKFDKTTNIFVWDGKRENFLHYNGNTTLSEAYKTNNHIASLRNTVVRVIVDDMDPYINSDSIKNELSGFLGELWNIIQDMLQFQTKFKRVEYTHGLTAIEQNEADVFLASVVYKTTLNNVTFSHPYFNVWYNLYFKLPEGKPPTYLHFTVFSTDLWIKILCVFLLITLLLWFSCKALGKVMKNSEVVLSLPTCFLGIISAFANTGFDLKLRSNSTRMQMFYALFFGSLCYYALCASLVARLAVLVRTPPFSDLYEVSSKNAHTLCLRNNSFVYNNFTDTNKTILPRWKGLLNTDECPNMLRWQNIPEVICRSNFLVLENRILMSLVLNERLFCTVSWLPQKYFPSGNFFLTHKKFRGIKPIHKSINLIRSSGVMRKVENNWVKKSTSSSLPMSNVKEITFSHIKGLISIYFYLIFGTLILLLLEILHYKIFTEKDNNISSSNQYIKTIQMKGNTWYIK</sequence>
<evidence type="ECO:0000256" key="4">
    <source>
        <dbReference type="ARBA" id="ARBA00022692"/>
    </source>
</evidence>
<evidence type="ECO:0000313" key="13">
    <source>
        <dbReference type="EMBL" id="KAF7263072.1"/>
    </source>
</evidence>